<dbReference type="Gene3D" id="3.40.50.10390">
    <property type="entry name" value="Gingipain r, domain 1"/>
    <property type="match status" value="1"/>
</dbReference>
<dbReference type="KEGG" id="srd:SD10_14760"/>
<evidence type="ECO:0000256" key="1">
    <source>
        <dbReference type="ARBA" id="ARBA00022729"/>
    </source>
</evidence>
<dbReference type="EMBL" id="CP010429">
    <property type="protein sequence ID" value="AKD55975.1"/>
    <property type="molecule type" value="Genomic_DNA"/>
</dbReference>
<dbReference type="InterPro" id="IPR001769">
    <property type="entry name" value="Gingipain"/>
</dbReference>
<feature type="domain" description="FlgD/Vpr Ig-like" evidence="4">
    <location>
        <begin position="1256"/>
        <end position="1322"/>
    </location>
</feature>
<protein>
    <recommendedName>
        <fullName evidence="7">Gingipain domain-containing protein</fullName>
    </recommendedName>
</protein>
<proteinExistence type="predicted"/>
<dbReference type="STRING" id="1379870.SD10_14760"/>
<gene>
    <name evidence="5" type="ORF">SD10_14760</name>
</gene>
<dbReference type="Pfam" id="PF13860">
    <property type="entry name" value="FlgD_ig"/>
    <property type="match status" value="1"/>
</dbReference>
<dbReference type="HOGENOM" id="CLU_003069_0_0_10"/>
<feature type="signal peptide" evidence="2">
    <location>
        <begin position="1"/>
        <end position="26"/>
    </location>
</feature>
<evidence type="ECO:0000256" key="2">
    <source>
        <dbReference type="SAM" id="SignalP"/>
    </source>
</evidence>
<dbReference type="GO" id="GO:0006508">
    <property type="term" value="P:proteolysis"/>
    <property type="evidence" value="ECO:0007669"/>
    <property type="project" value="InterPro"/>
</dbReference>
<name>A0A0E3ZWT4_9BACT</name>
<evidence type="ECO:0008006" key="7">
    <source>
        <dbReference type="Google" id="ProtNLM"/>
    </source>
</evidence>
<dbReference type="Proteomes" id="UP000033054">
    <property type="component" value="Chromosome"/>
</dbReference>
<dbReference type="SUPFAM" id="SSF52129">
    <property type="entry name" value="Caspase-like"/>
    <property type="match status" value="1"/>
</dbReference>
<dbReference type="Pfam" id="PF01364">
    <property type="entry name" value="Peptidase_C25"/>
    <property type="match status" value="1"/>
</dbReference>
<keyword evidence="6" id="KW-1185">Reference proteome</keyword>
<evidence type="ECO:0000259" key="3">
    <source>
        <dbReference type="Pfam" id="PF01364"/>
    </source>
</evidence>
<evidence type="ECO:0000313" key="5">
    <source>
        <dbReference type="EMBL" id="AKD55975.1"/>
    </source>
</evidence>
<dbReference type="Gene3D" id="2.60.40.10">
    <property type="entry name" value="Immunoglobulins"/>
    <property type="match status" value="1"/>
</dbReference>
<dbReference type="Gene3D" id="3.40.50.1460">
    <property type="match status" value="1"/>
</dbReference>
<dbReference type="CDD" id="cd02258">
    <property type="entry name" value="Peptidase_C25_N"/>
    <property type="match status" value="1"/>
</dbReference>
<keyword evidence="1 2" id="KW-0732">Signal</keyword>
<evidence type="ECO:0000259" key="4">
    <source>
        <dbReference type="Pfam" id="PF13860"/>
    </source>
</evidence>
<dbReference type="InterPro" id="IPR029030">
    <property type="entry name" value="Caspase-like_dom_sf"/>
</dbReference>
<evidence type="ECO:0000313" key="6">
    <source>
        <dbReference type="Proteomes" id="UP000033054"/>
    </source>
</evidence>
<dbReference type="InterPro" id="IPR029031">
    <property type="entry name" value="Gingipain_N_sf"/>
</dbReference>
<dbReference type="InterPro" id="IPR025965">
    <property type="entry name" value="FlgD/Vpr_Ig-like"/>
</dbReference>
<feature type="domain" description="Gingipain" evidence="3">
    <location>
        <begin position="411"/>
        <end position="771"/>
    </location>
</feature>
<feature type="chain" id="PRO_5002416926" description="Gingipain domain-containing protein" evidence="2">
    <location>
        <begin position="27"/>
        <end position="1345"/>
    </location>
</feature>
<accession>A0A0E3ZWT4</accession>
<dbReference type="InterPro" id="IPR013783">
    <property type="entry name" value="Ig-like_fold"/>
</dbReference>
<sequence>MAHRFTALLIVLLTFIPCMTQGQSTADPDPTRWLTYSQSYYKIPIAKAGIYRITTRDLQQAGVPVHEIDPTTIQLFHRGVEQAIFLAGEADRRFDMDDFLEFFGRGNDGVPDSLLYHPNRAQPHRFYSLFNDTTAYFLTWQANGKPGRRMTTYVDTTHGELLLPPYHWAEDLRVFTENYPGWAAGIAPKIEYSFYEAGEGYTGVVQQKGKPYTTTYLLSNAVTTGPLPSVDILLTGRDYTNHQVDCFIGPRPDQMRLLDSVRFSTYDNARIQQPIDWSDVGSDGILFISTVSRGENSTADNYSVSYIRFRYPQTLTANGQPFRLFQLEPNAGLDRSLLVISDAPANTRFWDITDPNAPVQLRTTSSATGSTQLLVHGSLTWKTIFCTSQPLSISTIHPVTFTNWSHRKPTYLIISHETLLKPGATSANAVQEYAAYRASAVGGGYDTLTVTMQQLFDQYSYGERHPLAIRRFLTQLIQQSKSSLAYLLLIGQSRSTPGIRRNPNQAMLDMVMTAGFPGSDIVFSAGLNGYPEQVPAIPTGRINAATPEDVLNYLAKVKAYEHPDADKSWRKRLLHLSGGQTPGEQDLFHRLVESYRSQASTQSLGAQVTVLSKETDRTVESAQVVTPVNEGVGLITFFGHSGLDITDLDIGFCSNDALGYRNKDRYPLLLVNGCALGNFFYGHPTLATDWVLAPDRGAIAAIAHSHLGYVDVMHTYSATFYGLLADSLQVDKSVGQLQQETIRRVLAQSTDGRAVANCQQMVLQGDPAIRLFPFRTPDYALTAGGLTVAGADQKPLTSLSDSVQIRAVVQNKGQYWRGVLPVRVRRWVNGRESGVFNLRVSPVAFQDTFRLSFPNERDADGQNQFEVTVNPADSPIGQNEANHANNQATAELTISDQKPVLIFPAPNSLIGQTAIPLTAQYLTKGTHTFELELDSTAQFNSAFTRRQRIVASNRISYPAVLPTRPNTTYYWRVRLAEKVDGATQDNLNTWVTGSFMYVPNSTAIGLPEGQLWLSAPLPVDAQQGDILSISAHFTNLSPVSFTDSLIVRQTIYAAGLANAQTKTWTVKAPLTGDTLQLTTSIDTEKLPGINRVVLTVNPRLQPEYSFLNNTLDLSLPVQPDRLGPILEVGIDGARITNGATISAQPVIDILVADDNRALIRRDTSGLDLYLQRPGKNIAFERLSWHNAISWPTAPDNVFRLRYPSPPLSEGVYQLLVTASDRIGNRAVPYQVRFQVVNDRKLTQLTISPNPFHDQVLFSFYLTGDLAPAHATLTITNLSGHPVRQITRSVRVGLNEWTWDGGDNSGRLLPAGAYLYKLALSTADGIDWPVADDVLGKLDGRLILNR</sequence>
<dbReference type="PATRIC" id="fig|1379870.5.peg.3209"/>
<reference evidence="5 6" key="1">
    <citation type="journal article" date="2014" name="Curr. Microbiol.">
        <title>Spirosoma radiotolerans sp. nov., a gamma-radiation-resistant bacterium isolated from gamma ray-irradiated soil.</title>
        <authorList>
            <person name="Lee J.J."/>
            <person name="Srinivasan S."/>
            <person name="Lim S."/>
            <person name="Joe M."/>
            <person name="Im S."/>
            <person name="Bae S.I."/>
            <person name="Park K.R."/>
            <person name="Han J.H."/>
            <person name="Park S.H."/>
            <person name="Joo B.M."/>
            <person name="Park S.J."/>
            <person name="Kim M.K."/>
        </authorList>
    </citation>
    <scope>NUCLEOTIDE SEQUENCE [LARGE SCALE GENOMIC DNA]</scope>
    <source>
        <strain evidence="5 6">DG5A</strain>
    </source>
</reference>
<dbReference type="OrthoDB" id="9757650at2"/>
<dbReference type="Gene3D" id="2.60.40.4070">
    <property type="match status" value="1"/>
</dbReference>
<organism evidence="5 6">
    <name type="scientific">Spirosoma radiotolerans</name>
    <dbReference type="NCBI Taxonomy" id="1379870"/>
    <lineage>
        <taxon>Bacteria</taxon>
        <taxon>Pseudomonadati</taxon>
        <taxon>Bacteroidota</taxon>
        <taxon>Cytophagia</taxon>
        <taxon>Cytophagales</taxon>
        <taxon>Cytophagaceae</taxon>
        <taxon>Spirosoma</taxon>
    </lineage>
</organism>
<dbReference type="GO" id="GO:0008234">
    <property type="term" value="F:cysteine-type peptidase activity"/>
    <property type="evidence" value="ECO:0007669"/>
    <property type="project" value="InterPro"/>
</dbReference>